<dbReference type="Proteomes" id="UP000053236">
    <property type="component" value="Unassembled WGS sequence"/>
</dbReference>
<gene>
    <name evidence="2" type="ORF">L915_18245</name>
    <name evidence="3" type="ORF">L916_18152</name>
    <name evidence="4" type="ORF">L917_17967</name>
</gene>
<evidence type="ECO:0000313" key="4">
    <source>
        <dbReference type="EMBL" id="ETL81772.1"/>
    </source>
</evidence>
<reference evidence="4" key="1">
    <citation type="submission" date="2013-11" db="EMBL/GenBank/DDBJ databases">
        <title>The Genome Sequence of Phytophthora parasitica CHvinca01.</title>
        <authorList>
            <consortium name="The Broad Institute Genomics Platform"/>
            <person name="Russ C."/>
            <person name="Tyler B."/>
            <person name="Panabieres F."/>
            <person name="Shan W."/>
            <person name="Tripathy S."/>
            <person name="Grunwald N."/>
            <person name="Machado M."/>
            <person name="Johnson C.S."/>
            <person name="Arredondo F."/>
            <person name="Hong C."/>
            <person name="Coffey M."/>
            <person name="Young S.K."/>
            <person name="Zeng Q."/>
            <person name="Gargeya S."/>
            <person name="Fitzgerald M."/>
            <person name="Abouelleil A."/>
            <person name="Alvarado L."/>
            <person name="Chapman S.B."/>
            <person name="Gainer-Dewar J."/>
            <person name="Goldberg J."/>
            <person name="Griggs A."/>
            <person name="Gujja S."/>
            <person name="Hansen M."/>
            <person name="Howarth C."/>
            <person name="Imamovic A."/>
            <person name="Ireland A."/>
            <person name="Larimer J."/>
            <person name="McCowan C."/>
            <person name="Murphy C."/>
            <person name="Pearson M."/>
            <person name="Poon T.W."/>
            <person name="Priest M."/>
            <person name="Roberts A."/>
            <person name="Saif S."/>
            <person name="Shea T."/>
            <person name="Sykes S."/>
            <person name="Wortman J."/>
            <person name="Nusbaum C."/>
            <person name="Birren B."/>
        </authorList>
    </citation>
    <scope>NUCLEOTIDE SEQUENCE [LARGE SCALE GENOMIC DNA]</scope>
    <source>
        <strain evidence="4">CHvinca01</strain>
    </source>
</reference>
<reference evidence="2" key="2">
    <citation type="submission" date="2013-11" db="EMBL/GenBank/DDBJ databases">
        <title>The Genome Sequence of Phytophthora parasitica CJ02B3.</title>
        <authorList>
            <consortium name="The Broad Institute Genomics Platform"/>
            <person name="Russ C."/>
            <person name="Tyler B."/>
            <person name="Panabieres F."/>
            <person name="Shan W."/>
            <person name="Tripathy S."/>
            <person name="Grunwald N."/>
            <person name="Machado M."/>
            <person name="Johnson C.S."/>
            <person name="Arredondo F."/>
            <person name="Hong C."/>
            <person name="Coffey M."/>
            <person name="Young S.K."/>
            <person name="Zeng Q."/>
            <person name="Gargeya S."/>
            <person name="Fitzgerald M."/>
            <person name="Abouelleil A."/>
            <person name="Alvarado L."/>
            <person name="Chapman S.B."/>
            <person name="Gainer-Dewar J."/>
            <person name="Goldberg J."/>
            <person name="Griggs A."/>
            <person name="Gujja S."/>
            <person name="Hansen M."/>
            <person name="Howarth C."/>
            <person name="Imamovic A."/>
            <person name="Ireland A."/>
            <person name="Larimer J."/>
            <person name="McCowan C."/>
            <person name="Murphy C."/>
            <person name="Pearson M."/>
            <person name="Poon T.W."/>
            <person name="Priest M."/>
            <person name="Roberts A."/>
            <person name="Saif S."/>
            <person name="Shea T."/>
            <person name="Sykes S."/>
            <person name="Wortman J."/>
            <person name="Nusbaum C."/>
            <person name="Birren B."/>
        </authorList>
    </citation>
    <scope>NUCLEOTIDE SEQUENCE [LARGE SCALE GENOMIC DNA]</scope>
    <source>
        <strain evidence="2">CJ02B3</strain>
    </source>
</reference>
<feature type="region of interest" description="Disordered" evidence="1">
    <location>
        <begin position="35"/>
        <end position="57"/>
    </location>
</feature>
<dbReference type="EMBL" id="KI675754">
    <property type="protein sequence ID" value="ETL28517.1"/>
    <property type="molecule type" value="Genomic_DNA"/>
</dbReference>
<dbReference type="Proteomes" id="UP000053864">
    <property type="component" value="Unassembled WGS sequence"/>
</dbReference>
<name>W2FWP3_PHYNI</name>
<dbReference type="OrthoDB" id="126515at2759"/>
<dbReference type="EMBL" id="KI688949">
    <property type="protein sequence ID" value="ETK75094.1"/>
    <property type="molecule type" value="Genomic_DNA"/>
</dbReference>
<feature type="compositionally biased region" description="Basic residues" evidence="1">
    <location>
        <begin position="35"/>
        <end position="44"/>
    </location>
</feature>
<dbReference type="EMBL" id="KI682463">
    <property type="protein sequence ID" value="ETL81772.1"/>
    <property type="molecule type" value="Genomic_DNA"/>
</dbReference>
<reference evidence="3" key="3">
    <citation type="submission" date="2013-11" db="EMBL/GenBank/DDBJ databases">
        <title>The Genome Sequence of Phytophthora parasitica CJ05E6.</title>
        <authorList>
            <consortium name="The Broad Institute Genomics Platform"/>
            <person name="Russ C."/>
            <person name="Tyler B."/>
            <person name="Panabieres F."/>
            <person name="Shan W."/>
            <person name="Tripathy S."/>
            <person name="Grunwald N."/>
            <person name="Machado M."/>
            <person name="Johnson C.S."/>
            <person name="Arredondo F."/>
            <person name="Hong C."/>
            <person name="Coffey M."/>
            <person name="Young S.K."/>
            <person name="Zeng Q."/>
            <person name="Gargeya S."/>
            <person name="Fitzgerald M."/>
            <person name="Abouelleil A."/>
            <person name="Alvarado L."/>
            <person name="Chapman S.B."/>
            <person name="Gainer-Dewar J."/>
            <person name="Goldberg J."/>
            <person name="Griggs A."/>
            <person name="Gujja S."/>
            <person name="Hansen M."/>
            <person name="Howarth C."/>
            <person name="Imamovic A."/>
            <person name="Ireland A."/>
            <person name="Larimer J."/>
            <person name="McCowan C."/>
            <person name="Murphy C."/>
            <person name="Pearson M."/>
            <person name="Poon T.W."/>
            <person name="Priest M."/>
            <person name="Roberts A."/>
            <person name="Saif S."/>
            <person name="Shea T."/>
            <person name="Sykes S."/>
            <person name="Wortman J."/>
            <person name="Nusbaum C."/>
            <person name="Birren B."/>
        </authorList>
    </citation>
    <scope>NUCLEOTIDE SEQUENCE [LARGE SCALE GENOMIC DNA]</scope>
    <source>
        <strain evidence="3">CJ05E6</strain>
    </source>
</reference>
<organism evidence="2">
    <name type="scientific">Phytophthora nicotianae</name>
    <name type="common">Potato buckeye rot agent</name>
    <name type="synonym">Phytophthora parasitica</name>
    <dbReference type="NCBI Taxonomy" id="4792"/>
    <lineage>
        <taxon>Eukaryota</taxon>
        <taxon>Sar</taxon>
        <taxon>Stramenopiles</taxon>
        <taxon>Oomycota</taxon>
        <taxon>Peronosporomycetes</taxon>
        <taxon>Peronosporales</taxon>
        <taxon>Peronosporaceae</taxon>
        <taxon>Phytophthora</taxon>
    </lineage>
</organism>
<evidence type="ECO:0000313" key="3">
    <source>
        <dbReference type="EMBL" id="ETL28517.1"/>
    </source>
</evidence>
<accession>W2FWP3</accession>
<sequence length="57" mass="6797">MSYRYVIEHVDGTSNAWADWLSRWACQPKTTVKLKRFARKKGKRQQSLTKPKEQRAM</sequence>
<protein>
    <submittedName>
        <fullName evidence="2">Uncharacterized protein</fullName>
    </submittedName>
</protein>
<evidence type="ECO:0000256" key="1">
    <source>
        <dbReference type="SAM" id="MobiDB-lite"/>
    </source>
</evidence>
<proteinExistence type="predicted"/>
<evidence type="ECO:0000313" key="2">
    <source>
        <dbReference type="EMBL" id="ETK75094.1"/>
    </source>
</evidence>
<dbReference type="AlphaFoldDB" id="W2FWP3"/>
<dbReference type="Proteomes" id="UP000054423">
    <property type="component" value="Unassembled WGS sequence"/>
</dbReference>